<feature type="region of interest" description="Disordered" evidence="1">
    <location>
        <begin position="412"/>
        <end position="495"/>
    </location>
</feature>
<dbReference type="GO" id="GO:0035556">
    <property type="term" value="P:intracellular signal transduction"/>
    <property type="evidence" value="ECO:0007669"/>
    <property type="project" value="InterPro"/>
</dbReference>
<feature type="transmembrane region" description="Helical" evidence="2">
    <location>
        <begin position="239"/>
        <end position="258"/>
    </location>
</feature>
<keyword evidence="2" id="KW-1133">Transmembrane helix</keyword>
<evidence type="ECO:0000256" key="2">
    <source>
        <dbReference type="SAM" id="Phobius"/>
    </source>
</evidence>
<feature type="compositionally biased region" description="Basic and acidic residues" evidence="1">
    <location>
        <begin position="39"/>
        <end position="54"/>
    </location>
</feature>
<feature type="compositionally biased region" description="Low complexity" evidence="1">
    <location>
        <begin position="23"/>
        <end position="38"/>
    </location>
</feature>
<feature type="compositionally biased region" description="Basic and acidic residues" evidence="1">
    <location>
        <begin position="81"/>
        <end position="92"/>
    </location>
</feature>
<dbReference type="Pfam" id="PF00211">
    <property type="entry name" value="Guanylate_cyc"/>
    <property type="match status" value="1"/>
</dbReference>
<keyword evidence="5" id="KW-1185">Reference proteome</keyword>
<dbReference type="SUPFAM" id="SSF81324">
    <property type="entry name" value="Voltage-gated potassium channels"/>
    <property type="match status" value="1"/>
</dbReference>
<sequence>MTQLADTLLSHPLPRSVEDGKLSVVRTPSESPSRSRSPAKSEKQTLPIRSRDRSYGTSPGLSDAEIRPVRSLSAPSMLWHHPHDAHQPENPRRFPSAPPQKRETRSSGEVDIPPLSATAMNHLGRVLQNQFGQMQDMQDDRLEPVPPTPKGRRKVKEPADLAELGTRKDFIHRLVENQCFIAGFMTLTLFALFVPDIDLLLGTVETQQILSVVMTVACFLFLFEIVVQCFGKKSYVFGAYFWLDVIALISLLPDTWLFKAVFESNQAFVAGRSSRLARLLRIASRSSKATRLNRLTRIVRVAALMPRLGKVCSKRVKVNATNRVLDKKLRRVFNFLDNDMDGLIPRIAVPSVVAKLKAGDASDEQSVALVNLMKCKVASTLGAMRRLGTKANRSEHVSEGARSKTSQRMLDFDFEPESPNPSQATSGPGPMDALPTPFSTEHQSIPPKPESSHASPRRRSPLSRAHTIQARMKVSLATSTASQLTKQTPDEEEEEDVGMIDFEAFKELMLEDKWVEEKLRRSCEQQLKQASNMKNLTSRHAEYVAVQVALGVLALLFVLNIIEPTLTNNSALRGLGFCDNLVRSEFPDIGDHAEVPELVNEQVEVWLHAMEKSIGTRSLLYLDLDKKVYCNEISSGGSCSSVQFFKGPRRVLNDLDDDVRSTGIRQVDLVLLRFPDFSDSEVSPEELELRTTAIAVIFDRARTSTEAWMSLSTTASVIVIILLGIVLLTRDLTYLSHHLLRPLRDLADDMESIAQFAGVGSEEEAGGEPETSEVLLIRRTFDNMKKAVRSWGKYVPLPVVQLLLRDGEEAKLEVKEREVTMFFSDIANFTTIVESIEPAACLLLLSRYFNDMSKVIDEHSGVVLEFIGDAIQCVYGAPLENERHPTLAVEAALRMLGALRRIRDWCKEHRLPEVNIRCGVHTGRVLVGNMGFSSRMKYGIVGEESTIAGKLEELNKTYKTRILISESTYELLDPNEFFIRPVDFTYLRQVQEATSELVYEVMPMKTKKPSSPLKRILSLHAEGICEYRRREFSSAARKFEQVNTILADFNGEDDVPSSLMAKRCTTLAEVPPSNEWDGTWDSYVDSLGV</sequence>
<feature type="transmembrane region" description="Helical" evidence="2">
    <location>
        <begin position="543"/>
        <end position="562"/>
    </location>
</feature>
<gene>
    <name evidence="4" type="primary">cya1</name>
    <name evidence="4" type="ORF">SNAT2548_LOCUS4575</name>
</gene>
<dbReference type="InterPro" id="IPR050697">
    <property type="entry name" value="Adenylyl/Guanylyl_Cyclase_3/4"/>
</dbReference>
<dbReference type="SUPFAM" id="SSF55073">
    <property type="entry name" value="Nucleotide cyclase"/>
    <property type="match status" value="1"/>
</dbReference>
<dbReference type="PANTHER" id="PTHR43081">
    <property type="entry name" value="ADENYLATE CYCLASE, TERMINAL-DIFFERENTIATION SPECIFIC-RELATED"/>
    <property type="match status" value="1"/>
</dbReference>
<keyword evidence="2" id="KW-0812">Transmembrane</keyword>
<organism evidence="4 5">
    <name type="scientific">Symbiodinium natans</name>
    <dbReference type="NCBI Taxonomy" id="878477"/>
    <lineage>
        <taxon>Eukaryota</taxon>
        <taxon>Sar</taxon>
        <taxon>Alveolata</taxon>
        <taxon>Dinophyceae</taxon>
        <taxon>Suessiales</taxon>
        <taxon>Symbiodiniaceae</taxon>
        <taxon>Symbiodinium</taxon>
    </lineage>
</organism>
<dbReference type="CDD" id="cd07302">
    <property type="entry name" value="CHD"/>
    <property type="match status" value="1"/>
</dbReference>
<dbReference type="PANTHER" id="PTHR43081:SF1">
    <property type="entry name" value="ADENYLATE CYCLASE, TERMINAL-DIFFERENTIATION SPECIFIC"/>
    <property type="match status" value="1"/>
</dbReference>
<dbReference type="OrthoDB" id="421991at2759"/>
<feature type="region of interest" description="Disordered" evidence="1">
    <location>
        <begin position="1"/>
        <end position="67"/>
    </location>
</feature>
<feature type="transmembrane region" description="Helical" evidence="2">
    <location>
        <begin position="174"/>
        <end position="194"/>
    </location>
</feature>
<dbReference type="SMART" id="SM00044">
    <property type="entry name" value="CYCc"/>
    <property type="match status" value="1"/>
</dbReference>
<name>A0A812IJQ8_9DINO</name>
<accession>A0A812IJQ8</accession>
<feature type="transmembrane region" description="Helical" evidence="2">
    <location>
        <begin position="707"/>
        <end position="728"/>
    </location>
</feature>
<protein>
    <submittedName>
        <fullName evidence="4">Cya1 protein</fullName>
    </submittedName>
</protein>
<dbReference type="EMBL" id="CAJNDS010000281">
    <property type="protein sequence ID" value="CAE7038128.1"/>
    <property type="molecule type" value="Genomic_DNA"/>
</dbReference>
<dbReference type="Gene3D" id="3.30.70.1230">
    <property type="entry name" value="Nucleotide cyclase"/>
    <property type="match status" value="1"/>
</dbReference>
<feature type="domain" description="Guanylate cyclase" evidence="3">
    <location>
        <begin position="820"/>
        <end position="952"/>
    </location>
</feature>
<dbReference type="Proteomes" id="UP000604046">
    <property type="component" value="Unassembled WGS sequence"/>
</dbReference>
<dbReference type="InterPro" id="IPR029787">
    <property type="entry name" value="Nucleotide_cyclase"/>
</dbReference>
<feature type="region of interest" description="Disordered" evidence="1">
    <location>
        <begin position="137"/>
        <end position="157"/>
    </location>
</feature>
<evidence type="ECO:0000313" key="5">
    <source>
        <dbReference type="Proteomes" id="UP000604046"/>
    </source>
</evidence>
<feature type="transmembrane region" description="Helical" evidence="2">
    <location>
        <begin position="206"/>
        <end position="227"/>
    </location>
</feature>
<dbReference type="AlphaFoldDB" id="A0A812IJQ8"/>
<dbReference type="PROSITE" id="PS50125">
    <property type="entry name" value="GUANYLATE_CYCLASE_2"/>
    <property type="match status" value="1"/>
</dbReference>
<evidence type="ECO:0000256" key="1">
    <source>
        <dbReference type="SAM" id="MobiDB-lite"/>
    </source>
</evidence>
<evidence type="ECO:0000259" key="3">
    <source>
        <dbReference type="PROSITE" id="PS50125"/>
    </source>
</evidence>
<comment type="caution">
    <text evidence="4">The sequence shown here is derived from an EMBL/GenBank/DDBJ whole genome shotgun (WGS) entry which is preliminary data.</text>
</comment>
<feature type="compositionally biased region" description="Polar residues" evidence="1">
    <location>
        <begin position="476"/>
        <end position="487"/>
    </location>
</feature>
<proteinExistence type="predicted"/>
<reference evidence="4" key="1">
    <citation type="submission" date="2021-02" db="EMBL/GenBank/DDBJ databases">
        <authorList>
            <person name="Dougan E. K."/>
            <person name="Rhodes N."/>
            <person name="Thang M."/>
            <person name="Chan C."/>
        </authorList>
    </citation>
    <scope>NUCLEOTIDE SEQUENCE</scope>
</reference>
<evidence type="ECO:0000313" key="4">
    <source>
        <dbReference type="EMBL" id="CAE7038128.1"/>
    </source>
</evidence>
<feature type="region of interest" description="Disordered" evidence="1">
    <location>
        <begin position="79"/>
        <end position="115"/>
    </location>
</feature>
<dbReference type="InterPro" id="IPR001054">
    <property type="entry name" value="A/G_cyclase"/>
</dbReference>
<keyword evidence="2" id="KW-0472">Membrane</keyword>
<dbReference type="GO" id="GO:0009190">
    <property type="term" value="P:cyclic nucleotide biosynthetic process"/>
    <property type="evidence" value="ECO:0007669"/>
    <property type="project" value="InterPro"/>
</dbReference>